<keyword evidence="8" id="KW-0472">Membrane</keyword>
<comment type="similarity">
    <text evidence="2">Belongs to the RLP family.</text>
</comment>
<dbReference type="AlphaFoldDB" id="A0A7J7NI35"/>
<dbReference type="InterPro" id="IPR001611">
    <property type="entry name" value="Leu-rich_rpt"/>
</dbReference>
<dbReference type="EMBL" id="JACGCM010000786">
    <property type="protein sequence ID" value="KAF6166568.1"/>
    <property type="molecule type" value="Genomic_DNA"/>
</dbReference>
<dbReference type="FunFam" id="3.80.10.10:FF:000111">
    <property type="entry name" value="LRR receptor-like serine/threonine-protein kinase ERECTA"/>
    <property type="match status" value="1"/>
</dbReference>
<dbReference type="OrthoDB" id="8731593at2759"/>
<evidence type="ECO:0000313" key="11">
    <source>
        <dbReference type="Proteomes" id="UP000541444"/>
    </source>
</evidence>
<dbReference type="InterPro" id="IPR032675">
    <property type="entry name" value="LRR_dom_sf"/>
</dbReference>
<protein>
    <submittedName>
        <fullName evidence="10">Uncharacterized protein</fullName>
    </submittedName>
</protein>
<evidence type="ECO:0000256" key="2">
    <source>
        <dbReference type="ARBA" id="ARBA00009592"/>
    </source>
</evidence>
<evidence type="ECO:0000256" key="8">
    <source>
        <dbReference type="ARBA" id="ARBA00023136"/>
    </source>
</evidence>
<dbReference type="Pfam" id="PF00560">
    <property type="entry name" value="LRR_1"/>
    <property type="match status" value="1"/>
</dbReference>
<reference evidence="10 11" key="1">
    <citation type="journal article" date="2020" name="IScience">
        <title>Genome Sequencing of the Endangered Kingdonia uniflora (Circaeasteraceae, Ranunculales) Reveals Potential Mechanisms of Evolutionary Specialization.</title>
        <authorList>
            <person name="Sun Y."/>
            <person name="Deng T."/>
            <person name="Zhang A."/>
            <person name="Moore M.J."/>
            <person name="Landis J.B."/>
            <person name="Lin N."/>
            <person name="Zhang H."/>
            <person name="Zhang X."/>
            <person name="Huang J."/>
            <person name="Zhang X."/>
            <person name="Sun H."/>
            <person name="Wang H."/>
        </authorList>
    </citation>
    <scope>NUCLEOTIDE SEQUENCE [LARGE SCALE GENOMIC DNA]</scope>
    <source>
        <strain evidence="10">TB1705</strain>
        <tissue evidence="10">Leaf</tissue>
    </source>
</reference>
<comment type="caution">
    <text evidence="10">The sequence shown here is derived from an EMBL/GenBank/DDBJ whole genome shotgun (WGS) entry which is preliminary data.</text>
</comment>
<sequence length="181" mass="19859">MNFHVSSGNNLSGNIPSEITSLKGLRWLNLSENNLTGIMPKKIGSLSLVESLDFSANHLSGEIPPSMSSLTFLGYLNLSYNSLSGKIPSGTQLQNFGESSYIENPGICGPPFIRKCTEVGNGGDEDAEESEVDWFYVSLSPGFVVEFCGFYAIFAFKKSWRYALFGFIEDISYKLCNMCGL</sequence>
<evidence type="ECO:0000313" key="10">
    <source>
        <dbReference type="EMBL" id="KAF6166568.1"/>
    </source>
</evidence>
<keyword evidence="11" id="KW-1185">Reference proteome</keyword>
<organism evidence="10 11">
    <name type="scientific">Kingdonia uniflora</name>
    <dbReference type="NCBI Taxonomy" id="39325"/>
    <lineage>
        <taxon>Eukaryota</taxon>
        <taxon>Viridiplantae</taxon>
        <taxon>Streptophyta</taxon>
        <taxon>Embryophyta</taxon>
        <taxon>Tracheophyta</taxon>
        <taxon>Spermatophyta</taxon>
        <taxon>Magnoliopsida</taxon>
        <taxon>Ranunculales</taxon>
        <taxon>Circaeasteraceae</taxon>
        <taxon>Kingdonia</taxon>
    </lineage>
</organism>
<dbReference type="PANTHER" id="PTHR48063:SF98">
    <property type="entry name" value="LRR RECEPTOR-LIKE SERINE_THREONINE-PROTEIN KINASE FLS2"/>
    <property type="match status" value="1"/>
</dbReference>
<keyword evidence="9" id="KW-0325">Glycoprotein</keyword>
<evidence type="ECO:0000256" key="9">
    <source>
        <dbReference type="ARBA" id="ARBA00023180"/>
    </source>
</evidence>
<evidence type="ECO:0000256" key="7">
    <source>
        <dbReference type="ARBA" id="ARBA00022989"/>
    </source>
</evidence>
<evidence type="ECO:0000256" key="1">
    <source>
        <dbReference type="ARBA" id="ARBA00004479"/>
    </source>
</evidence>
<keyword evidence="5" id="KW-0732">Signal</keyword>
<dbReference type="SUPFAM" id="SSF52058">
    <property type="entry name" value="L domain-like"/>
    <property type="match status" value="1"/>
</dbReference>
<keyword evidence="3" id="KW-0433">Leucine-rich repeat</keyword>
<dbReference type="PANTHER" id="PTHR48063">
    <property type="entry name" value="LRR RECEPTOR-LIKE KINASE"/>
    <property type="match status" value="1"/>
</dbReference>
<dbReference type="InterPro" id="IPR046956">
    <property type="entry name" value="RLP23-like"/>
</dbReference>
<evidence type="ECO:0000256" key="4">
    <source>
        <dbReference type="ARBA" id="ARBA00022692"/>
    </source>
</evidence>
<evidence type="ECO:0000256" key="3">
    <source>
        <dbReference type="ARBA" id="ARBA00022614"/>
    </source>
</evidence>
<accession>A0A7J7NI35</accession>
<evidence type="ECO:0000256" key="6">
    <source>
        <dbReference type="ARBA" id="ARBA00022737"/>
    </source>
</evidence>
<dbReference type="Pfam" id="PF13855">
    <property type="entry name" value="LRR_8"/>
    <property type="match status" value="1"/>
</dbReference>
<evidence type="ECO:0000256" key="5">
    <source>
        <dbReference type="ARBA" id="ARBA00022729"/>
    </source>
</evidence>
<dbReference type="Gene3D" id="3.80.10.10">
    <property type="entry name" value="Ribonuclease Inhibitor"/>
    <property type="match status" value="1"/>
</dbReference>
<keyword evidence="4" id="KW-0812">Transmembrane</keyword>
<gene>
    <name evidence="10" type="ORF">GIB67_005430</name>
</gene>
<dbReference type="GO" id="GO:0016020">
    <property type="term" value="C:membrane"/>
    <property type="evidence" value="ECO:0007669"/>
    <property type="project" value="UniProtKB-SubCell"/>
</dbReference>
<dbReference type="Proteomes" id="UP000541444">
    <property type="component" value="Unassembled WGS sequence"/>
</dbReference>
<keyword evidence="6" id="KW-0677">Repeat</keyword>
<keyword evidence="7" id="KW-1133">Transmembrane helix</keyword>
<comment type="subcellular location">
    <subcellularLocation>
        <location evidence="1">Membrane</location>
        <topology evidence="1">Single-pass type I membrane protein</topology>
    </subcellularLocation>
</comment>
<name>A0A7J7NI35_9MAGN</name>
<proteinExistence type="inferred from homology"/>